<accession>A0ACB9YTQ6</accession>
<protein>
    <submittedName>
        <fullName evidence="1">Uncharacterized protein</fullName>
    </submittedName>
</protein>
<keyword evidence="2" id="KW-1185">Reference proteome</keyword>
<evidence type="ECO:0000313" key="2">
    <source>
        <dbReference type="Proteomes" id="UP001497700"/>
    </source>
</evidence>
<dbReference type="Proteomes" id="UP001497700">
    <property type="component" value="Unassembled WGS sequence"/>
</dbReference>
<proteinExistence type="predicted"/>
<sequence>MASNTPKPKVYRLRRCPAHLDRYNATKLLSEALGDVEPADIHIQSLVMDLDPWARPPTKVGTLMFHKVPKLIEDEKEENEWKVPVVALEKPLLLDTHFLGMTPLNDVEREQHEFNCVAISGLASHPFGSWQGADKLFMWIRDAIPRAMPNTRAVIYGYDTMLKGSNSFQSVQDIAASLIVHMKASGWAMPSAKPLVFLAHSLGGIVLKEAFTILADSDEQGKHILNLFKGGIFFGVPSQGMAVSHLLAMVHGQANEQLVHSMSSDSEFLRSLDGRFSGLASLRYMRLHLAYETKTSPTVLKNADGSFTRTGPEEILVSKASATRNLYDSRSSAIFPINENHSTMVKFREDDSNLRIVVAKLQESSETNPKFTTRPRTHSELSSSELSSLRVGLGGIATKKRDQLDAFGDARSSGRKWTIEDLMKSLEIPNQTHRIDTIDENFEHTSEWIFDTEMTSLQRWLREGIGYFWIHGKPGSGKSTLMKFIDKNPRTWEYLHKFSSQAKQVRARFFFHDRGSLLQKSFEGLLRSVLHQLLAEVKADLVELFEPLLRKMPLLKSGQAHIWTIGELESFLHLLLRQTHVDLDIFLLLDALDEYDGQPEFIGDFLEHLVSMTNNSRTKLKILFSSRPWDPFIEKFESVPSIRLQDYTTGDIRDYCWGTISSESEDISTKLKPIIPQITSRADGVFLWVKLVLRELINEARQGKTLDDLSNTLNQTPSELQEYYTRIVQRIPKNHRWDAYVILSATSISTETLSLYDVIEVLNCSRVSTYQECRKGLATFGNILFAKHRSFIRFGFRRSRVEKRLANIILATTGNLAEVIHHVDINAKLPQIQLAHQTVQEFVRSRDFKRCILGPEATQVQENGWTFLAKHYLAQKQWRDATPWIRKHESTTGIGMDDFIDSLPKTVFELSKTVFEHIFEGFWHSDKDFKFIDGRLAFATTGGFLLYLKGALRRDPDVFRKTQENLLSIYMLEMCIYRSKHEPLVSRREHSEILHLLLENGYTIKHPREFEQTIQYQHQESYNRPSFEICCILEAQVGAYIKLGQDANRGISPARHAIQAIPMLEHKILEQTQKTIKALHLARTDTLATCLLEHGADVNALDSSGRTPLDAILKDPLPLQDGMLHRDERFGPLLYRTLKLLIEHGGIAGTSTKEDWDSYLALMQSYDLDIQPLEDLYDRVQLRENVQRHLRSPNSGD</sequence>
<comment type="caution">
    <text evidence="1">The sequence shown here is derived from an EMBL/GenBank/DDBJ whole genome shotgun (WGS) entry which is preliminary data.</text>
</comment>
<evidence type="ECO:0000313" key="1">
    <source>
        <dbReference type="EMBL" id="KAI4862622.1"/>
    </source>
</evidence>
<organism evidence="1 2">
    <name type="scientific">Hypoxylon rubiginosum</name>
    <dbReference type="NCBI Taxonomy" id="110542"/>
    <lineage>
        <taxon>Eukaryota</taxon>
        <taxon>Fungi</taxon>
        <taxon>Dikarya</taxon>
        <taxon>Ascomycota</taxon>
        <taxon>Pezizomycotina</taxon>
        <taxon>Sordariomycetes</taxon>
        <taxon>Xylariomycetidae</taxon>
        <taxon>Xylariales</taxon>
        <taxon>Hypoxylaceae</taxon>
        <taxon>Hypoxylon</taxon>
    </lineage>
</organism>
<reference evidence="1 2" key="1">
    <citation type="journal article" date="2022" name="New Phytol.">
        <title>Ecological generalism drives hyperdiversity of secondary metabolite gene clusters in xylarialean endophytes.</title>
        <authorList>
            <person name="Franco M.E.E."/>
            <person name="Wisecaver J.H."/>
            <person name="Arnold A.E."/>
            <person name="Ju Y.M."/>
            <person name="Slot J.C."/>
            <person name="Ahrendt S."/>
            <person name="Moore L.P."/>
            <person name="Eastman K.E."/>
            <person name="Scott K."/>
            <person name="Konkel Z."/>
            <person name="Mondo S.J."/>
            <person name="Kuo A."/>
            <person name="Hayes R.D."/>
            <person name="Haridas S."/>
            <person name="Andreopoulos B."/>
            <person name="Riley R."/>
            <person name="LaButti K."/>
            <person name="Pangilinan J."/>
            <person name="Lipzen A."/>
            <person name="Amirebrahimi M."/>
            <person name="Yan J."/>
            <person name="Adam C."/>
            <person name="Keymanesh K."/>
            <person name="Ng V."/>
            <person name="Louie K."/>
            <person name="Northen T."/>
            <person name="Drula E."/>
            <person name="Henrissat B."/>
            <person name="Hsieh H.M."/>
            <person name="Youens-Clark K."/>
            <person name="Lutzoni F."/>
            <person name="Miadlikowska J."/>
            <person name="Eastwood D.C."/>
            <person name="Hamelin R.C."/>
            <person name="Grigoriev I.V."/>
            <person name="U'Ren J.M."/>
        </authorList>
    </citation>
    <scope>NUCLEOTIDE SEQUENCE [LARGE SCALE GENOMIC DNA]</scope>
    <source>
        <strain evidence="1 2">CBS 119005</strain>
    </source>
</reference>
<gene>
    <name evidence="1" type="ORF">F4820DRAFT_17777</name>
</gene>
<name>A0ACB9YTQ6_9PEZI</name>
<dbReference type="EMBL" id="MU393522">
    <property type="protein sequence ID" value="KAI4862622.1"/>
    <property type="molecule type" value="Genomic_DNA"/>
</dbReference>